<evidence type="ECO:0000313" key="1">
    <source>
        <dbReference type="EMBL" id="WKN35795.1"/>
    </source>
</evidence>
<accession>A0AA49GJ59</accession>
<name>A0AA49GJ59_9BACT</name>
<dbReference type="AlphaFoldDB" id="A0AA49GJ59"/>
<sequence>MEDVKNPQTEEELQEQEQWQRSIPAQIFLNYFYALRYHIEHSEDAYALDKLAGFQQMELSLSEAEMESVKRHLLNSWNTEYAIRQTAALGDTDYQQHALYWTFPQAYYSIEESLRAMLRVHGSTERNPARILTEAGRLVKRKVYPPALSFHAFGEAHHPAVYGLPLGRWNKPGLALAQDDREVQSQLRQFLRTTHRQRSQQVRTWVQSNPKLAIRSERSGDVLRRFNREHWQKLAWRTGYTTVFHLLQRLVISASHREIERFVVADIDMALFHRSLLEVISYINFVHEAYVAQAVGIETYEKWLSDLPGYLKDGFIGHRYQERIVSVLTQNTAA</sequence>
<organism evidence="1">
    <name type="scientific">Roseihalotalea indica</name>
    <dbReference type="NCBI Taxonomy" id="2867963"/>
    <lineage>
        <taxon>Bacteria</taxon>
        <taxon>Pseudomonadati</taxon>
        <taxon>Bacteroidota</taxon>
        <taxon>Cytophagia</taxon>
        <taxon>Cytophagales</taxon>
        <taxon>Catalimonadaceae</taxon>
        <taxon>Roseihalotalea</taxon>
    </lineage>
</organism>
<dbReference type="EMBL" id="CP120682">
    <property type="protein sequence ID" value="WKN35795.1"/>
    <property type="molecule type" value="Genomic_DNA"/>
</dbReference>
<reference evidence="1" key="2">
    <citation type="journal article" date="2024" name="Antonie Van Leeuwenhoek">
        <title>Roseihalotalea indica gen. nov., sp. nov., a halophilic Bacteroidetes from mesopelagic Southwest Indian Ocean with higher carbohydrate metabolic potential.</title>
        <authorList>
            <person name="Chen B."/>
            <person name="Zhang M."/>
            <person name="Lin D."/>
            <person name="Ye J."/>
            <person name="Tang K."/>
        </authorList>
    </citation>
    <scope>NUCLEOTIDE SEQUENCE</scope>
    <source>
        <strain evidence="1">TK19036</strain>
    </source>
</reference>
<protein>
    <submittedName>
        <fullName evidence="1">Uncharacterized protein</fullName>
    </submittedName>
</protein>
<proteinExistence type="predicted"/>
<reference evidence="1" key="1">
    <citation type="journal article" date="2023" name="Comput. Struct. Biotechnol. J.">
        <title>Discovery of a novel marine Bacteroidetes with a rich repertoire of carbohydrate-active enzymes.</title>
        <authorList>
            <person name="Chen B."/>
            <person name="Liu G."/>
            <person name="Chen Q."/>
            <person name="Wang H."/>
            <person name="Liu L."/>
            <person name="Tang K."/>
        </authorList>
    </citation>
    <scope>NUCLEOTIDE SEQUENCE</scope>
    <source>
        <strain evidence="1">TK19036</strain>
    </source>
</reference>
<gene>
    <name evidence="1" type="ORF">K4G66_25845</name>
</gene>